<dbReference type="AlphaFoldDB" id="A0A834W5I9"/>
<comment type="caution">
    <text evidence="2">The sequence shown here is derived from an EMBL/GenBank/DDBJ whole genome shotgun (WGS) entry which is preliminary data.</text>
</comment>
<name>A0A834W5I9_9FABA</name>
<feature type="region of interest" description="Disordered" evidence="1">
    <location>
        <begin position="1"/>
        <end position="23"/>
    </location>
</feature>
<evidence type="ECO:0000313" key="3">
    <source>
        <dbReference type="Proteomes" id="UP000634136"/>
    </source>
</evidence>
<evidence type="ECO:0000256" key="1">
    <source>
        <dbReference type="SAM" id="MobiDB-lite"/>
    </source>
</evidence>
<accession>A0A834W5I9</accession>
<gene>
    <name evidence="2" type="ORF">G2W53_036885</name>
</gene>
<reference evidence="2" key="1">
    <citation type="submission" date="2020-09" db="EMBL/GenBank/DDBJ databases">
        <title>Genome-Enabled Discovery of Anthraquinone Biosynthesis in Senna tora.</title>
        <authorList>
            <person name="Kang S.-H."/>
            <person name="Pandey R.P."/>
            <person name="Lee C.-M."/>
            <person name="Sim J.-S."/>
            <person name="Jeong J.-T."/>
            <person name="Choi B.-S."/>
            <person name="Jung M."/>
            <person name="Ginzburg D."/>
            <person name="Zhao K."/>
            <person name="Won S.Y."/>
            <person name="Oh T.-J."/>
            <person name="Yu Y."/>
            <person name="Kim N.-H."/>
            <person name="Lee O.R."/>
            <person name="Lee T.-H."/>
            <person name="Bashyal P."/>
            <person name="Kim T.-S."/>
            <person name="Lee W.-H."/>
            <person name="Kawkins C."/>
            <person name="Kim C.-K."/>
            <person name="Kim J.S."/>
            <person name="Ahn B.O."/>
            <person name="Rhee S.Y."/>
            <person name="Sohng J.K."/>
        </authorList>
    </citation>
    <scope>NUCLEOTIDE SEQUENCE</scope>
    <source>
        <tissue evidence="2">Leaf</tissue>
    </source>
</reference>
<protein>
    <submittedName>
        <fullName evidence="2">Uncharacterized protein</fullName>
    </submittedName>
</protein>
<sequence length="81" mass="9304">MDNVRNDGVVSDDMNKQNTSIVAENENKRDVVVKMLVISHTYVQKLREEVKNARKKVFVMLNKIIDVVSSMKDKPLLNESN</sequence>
<evidence type="ECO:0000313" key="2">
    <source>
        <dbReference type="EMBL" id="KAF7810142.1"/>
    </source>
</evidence>
<dbReference type="EMBL" id="JAAIUW010000011">
    <property type="protein sequence ID" value="KAF7810142.1"/>
    <property type="molecule type" value="Genomic_DNA"/>
</dbReference>
<organism evidence="2 3">
    <name type="scientific">Senna tora</name>
    <dbReference type="NCBI Taxonomy" id="362788"/>
    <lineage>
        <taxon>Eukaryota</taxon>
        <taxon>Viridiplantae</taxon>
        <taxon>Streptophyta</taxon>
        <taxon>Embryophyta</taxon>
        <taxon>Tracheophyta</taxon>
        <taxon>Spermatophyta</taxon>
        <taxon>Magnoliopsida</taxon>
        <taxon>eudicotyledons</taxon>
        <taxon>Gunneridae</taxon>
        <taxon>Pentapetalae</taxon>
        <taxon>rosids</taxon>
        <taxon>fabids</taxon>
        <taxon>Fabales</taxon>
        <taxon>Fabaceae</taxon>
        <taxon>Caesalpinioideae</taxon>
        <taxon>Cassia clade</taxon>
        <taxon>Senna</taxon>
    </lineage>
</organism>
<keyword evidence="3" id="KW-1185">Reference proteome</keyword>
<proteinExistence type="predicted"/>
<dbReference type="Proteomes" id="UP000634136">
    <property type="component" value="Unassembled WGS sequence"/>
</dbReference>